<dbReference type="SUPFAM" id="SSF53335">
    <property type="entry name" value="S-adenosyl-L-methionine-dependent methyltransferases"/>
    <property type="match status" value="1"/>
</dbReference>
<protein>
    <submittedName>
        <fullName evidence="5">Methyltransferase</fullName>
    </submittedName>
</protein>
<evidence type="ECO:0000256" key="3">
    <source>
        <dbReference type="SAM" id="MobiDB-lite"/>
    </source>
</evidence>
<evidence type="ECO:0000259" key="4">
    <source>
        <dbReference type="Pfam" id="PF13649"/>
    </source>
</evidence>
<dbReference type="InterPro" id="IPR051052">
    <property type="entry name" value="Diverse_substrate_MTase"/>
</dbReference>
<dbReference type="CDD" id="cd02440">
    <property type="entry name" value="AdoMet_MTases"/>
    <property type="match status" value="1"/>
</dbReference>
<dbReference type="PANTHER" id="PTHR44942:SF4">
    <property type="entry name" value="METHYLTRANSFERASE TYPE 11 DOMAIN-CONTAINING PROTEIN"/>
    <property type="match status" value="1"/>
</dbReference>
<dbReference type="AlphaFoldDB" id="A0A511JGY5"/>
<organism evidence="5 6">
    <name type="scientific">Cellulomonas terrae</name>
    <dbReference type="NCBI Taxonomy" id="311234"/>
    <lineage>
        <taxon>Bacteria</taxon>
        <taxon>Bacillati</taxon>
        <taxon>Actinomycetota</taxon>
        <taxon>Actinomycetes</taxon>
        <taxon>Micrococcales</taxon>
        <taxon>Cellulomonadaceae</taxon>
        <taxon>Cellulomonas</taxon>
    </lineage>
</organism>
<feature type="region of interest" description="Disordered" evidence="3">
    <location>
        <begin position="1"/>
        <end position="25"/>
    </location>
</feature>
<dbReference type="PANTHER" id="PTHR44942">
    <property type="entry name" value="METHYLTRANSF_11 DOMAIN-CONTAINING PROTEIN"/>
    <property type="match status" value="1"/>
</dbReference>
<feature type="domain" description="Methyltransferase" evidence="4">
    <location>
        <begin position="65"/>
        <end position="156"/>
    </location>
</feature>
<accession>A0A511JGY5</accession>
<sequence>MLDVCRPQKRWRRDRTGREARPMTTGTGFSGEVVEYYARYRRGYPDAVVGRIVDAFGLTQDDVALDLGCGTGQLTSVLARRVGTVVGMDPEPDMLASAAAADRTDRVAWVLGSDRDVPTVGRALRPLGALTVAVAIHWMDRAALFRAARPLLRLGGGIAVITNGAPLWLQDADWSREVGDFLRDWTGRPGATCQTDDAGRRLTHDALEDAGYDVTETTVEYTAPLSVDAVVGGVLSAMPLPPEPERGRFAAELGRRLDPYGALTEHVCVTLQLGIPRR</sequence>
<keyword evidence="2 5" id="KW-0808">Transferase</keyword>
<evidence type="ECO:0000313" key="5">
    <source>
        <dbReference type="EMBL" id="GEL97099.1"/>
    </source>
</evidence>
<proteinExistence type="predicted"/>
<dbReference type="EMBL" id="BJWH01000002">
    <property type="protein sequence ID" value="GEL97099.1"/>
    <property type="molecule type" value="Genomic_DNA"/>
</dbReference>
<gene>
    <name evidence="5" type="ORF">CTE05_06460</name>
</gene>
<dbReference type="Pfam" id="PF13649">
    <property type="entry name" value="Methyltransf_25"/>
    <property type="match status" value="1"/>
</dbReference>
<keyword evidence="6" id="KW-1185">Reference proteome</keyword>
<keyword evidence="1 5" id="KW-0489">Methyltransferase</keyword>
<dbReference type="Gene3D" id="3.40.50.150">
    <property type="entry name" value="Vaccinia Virus protein VP39"/>
    <property type="match status" value="1"/>
</dbReference>
<comment type="caution">
    <text evidence="5">The sequence shown here is derived from an EMBL/GenBank/DDBJ whole genome shotgun (WGS) entry which is preliminary data.</text>
</comment>
<dbReference type="InterPro" id="IPR041698">
    <property type="entry name" value="Methyltransf_25"/>
</dbReference>
<evidence type="ECO:0000313" key="6">
    <source>
        <dbReference type="Proteomes" id="UP000321049"/>
    </source>
</evidence>
<name>A0A511JGY5_9CELL</name>
<dbReference type="InterPro" id="IPR029063">
    <property type="entry name" value="SAM-dependent_MTases_sf"/>
</dbReference>
<dbReference type="Proteomes" id="UP000321049">
    <property type="component" value="Unassembled WGS sequence"/>
</dbReference>
<reference evidence="5 6" key="1">
    <citation type="submission" date="2019-07" db="EMBL/GenBank/DDBJ databases">
        <title>Whole genome shotgun sequence of Cellulomonas terrae NBRC 100819.</title>
        <authorList>
            <person name="Hosoyama A."/>
            <person name="Uohara A."/>
            <person name="Ohji S."/>
            <person name="Ichikawa N."/>
        </authorList>
    </citation>
    <scope>NUCLEOTIDE SEQUENCE [LARGE SCALE GENOMIC DNA]</scope>
    <source>
        <strain evidence="5 6">NBRC 100819</strain>
    </source>
</reference>
<evidence type="ECO:0000256" key="2">
    <source>
        <dbReference type="ARBA" id="ARBA00022679"/>
    </source>
</evidence>
<evidence type="ECO:0000256" key="1">
    <source>
        <dbReference type="ARBA" id="ARBA00022603"/>
    </source>
</evidence>
<dbReference type="GO" id="GO:0032259">
    <property type="term" value="P:methylation"/>
    <property type="evidence" value="ECO:0007669"/>
    <property type="project" value="UniProtKB-KW"/>
</dbReference>
<dbReference type="GO" id="GO:0008168">
    <property type="term" value="F:methyltransferase activity"/>
    <property type="evidence" value="ECO:0007669"/>
    <property type="project" value="UniProtKB-KW"/>
</dbReference>